<evidence type="ECO:0000313" key="2">
    <source>
        <dbReference type="EnsemblProtists" id="EOD14746"/>
    </source>
</evidence>
<dbReference type="KEGG" id="ehx:EMIHUDRAFT_432606"/>
<dbReference type="SUPFAM" id="SSF53720">
    <property type="entry name" value="ALDH-like"/>
    <property type="match status" value="1"/>
</dbReference>
<dbReference type="HOGENOM" id="CLU_028794_3_0_1"/>
<dbReference type="GO" id="GO:0016620">
    <property type="term" value="F:oxidoreductase activity, acting on the aldehyde or oxo group of donors, NAD or NADP as acceptor"/>
    <property type="evidence" value="ECO:0007669"/>
    <property type="project" value="InterPro"/>
</dbReference>
<feature type="domain" description="Aldehyde dehydrogenase" evidence="1">
    <location>
        <begin position="31"/>
        <end position="297"/>
    </location>
</feature>
<name>A0A0D3IU11_EMIH1</name>
<dbReference type="InterPro" id="IPR016162">
    <property type="entry name" value="Ald_DH_N"/>
</dbReference>
<dbReference type="Proteomes" id="UP000013827">
    <property type="component" value="Unassembled WGS sequence"/>
</dbReference>
<dbReference type="PANTHER" id="PTHR11699">
    <property type="entry name" value="ALDEHYDE DEHYDROGENASE-RELATED"/>
    <property type="match status" value="1"/>
</dbReference>
<dbReference type="InterPro" id="IPR015590">
    <property type="entry name" value="Aldehyde_DH_dom"/>
</dbReference>
<dbReference type="InterPro" id="IPR016161">
    <property type="entry name" value="Ald_DH/histidinol_DH"/>
</dbReference>
<dbReference type="Gene3D" id="3.40.605.10">
    <property type="entry name" value="Aldehyde Dehydrogenase, Chain A, domain 1"/>
    <property type="match status" value="1"/>
</dbReference>
<dbReference type="STRING" id="2903.R1DVE7"/>
<protein>
    <recommendedName>
        <fullName evidence="1">Aldehyde dehydrogenase domain-containing protein</fullName>
    </recommendedName>
</protein>
<dbReference type="Gene3D" id="3.40.309.10">
    <property type="entry name" value="Aldehyde Dehydrogenase, Chain A, domain 2"/>
    <property type="match status" value="1"/>
</dbReference>
<reference evidence="3" key="1">
    <citation type="journal article" date="2013" name="Nature">
        <title>Pan genome of the phytoplankton Emiliania underpins its global distribution.</title>
        <authorList>
            <person name="Read B.A."/>
            <person name="Kegel J."/>
            <person name="Klute M.J."/>
            <person name="Kuo A."/>
            <person name="Lefebvre S.C."/>
            <person name="Maumus F."/>
            <person name="Mayer C."/>
            <person name="Miller J."/>
            <person name="Monier A."/>
            <person name="Salamov A."/>
            <person name="Young J."/>
            <person name="Aguilar M."/>
            <person name="Claverie J.M."/>
            <person name="Frickenhaus S."/>
            <person name="Gonzalez K."/>
            <person name="Herman E.K."/>
            <person name="Lin Y.C."/>
            <person name="Napier J."/>
            <person name="Ogata H."/>
            <person name="Sarno A.F."/>
            <person name="Shmutz J."/>
            <person name="Schroeder D."/>
            <person name="de Vargas C."/>
            <person name="Verret F."/>
            <person name="von Dassow P."/>
            <person name="Valentin K."/>
            <person name="Van de Peer Y."/>
            <person name="Wheeler G."/>
            <person name="Dacks J.B."/>
            <person name="Delwiche C.F."/>
            <person name="Dyhrman S.T."/>
            <person name="Glockner G."/>
            <person name="John U."/>
            <person name="Richards T."/>
            <person name="Worden A.Z."/>
            <person name="Zhang X."/>
            <person name="Grigoriev I.V."/>
            <person name="Allen A.E."/>
            <person name="Bidle K."/>
            <person name="Borodovsky M."/>
            <person name="Bowler C."/>
            <person name="Brownlee C."/>
            <person name="Cock J.M."/>
            <person name="Elias M."/>
            <person name="Gladyshev V.N."/>
            <person name="Groth M."/>
            <person name="Guda C."/>
            <person name="Hadaegh A."/>
            <person name="Iglesias-Rodriguez M.D."/>
            <person name="Jenkins J."/>
            <person name="Jones B.M."/>
            <person name="Lawson T."/>
            <person name="Leese F."/>
            <person name="Lindquist E."/>
            <person name="Lobanov A."/>
            <person name="Lomsadze A."/>
            <person name="Malik S.B."/>
            <person name="Marsh M.E."/>
            <person name="Mackinder L."/>
            <person name="Mock T."/>
            <person name="Mueller-Roeber B."/>
            <person name="Pagarete A."/>
            <person name="Parker M."/>
            <person name="Probert I."/>
            <person name="Quesneville H."/>
            <person name="Raines C."/>
            <person name="Rensing S.A."/>
            <person name="Riano-Pachon D.M."/>
            <person name="Richier S."/>
            <person name="Rokitta S."/>
            <person name="Shiraiwa Y."/>
            <person name="Soanes D.M."/>
            <person name="van der Giezen M."/>
            <person name="Wahlund T.M."/>
            <person name="Williams B."/>
            <person name="Wilson W."/>
            <person name="Wolfe G."/>
            <person name="Wurch L.L."/>
        </authorList>
    </citation>
    <scope>NUCLEOTIDE SEQUENCE</scope>
</reference>
<dbReference type="GeneID" id="17260950"/>
<evidence type="ECO:0000259" key="1">
    <source>
        <dbReference type="Pfam" id="PF00171"/>
    </source>
</evidence>
<dbReference type="RefSeq" id="XP_005767175.1">
    <property type="nucleotide sequence ID" value="XM_005767118.1"/>
</dbReference>
<dbReference type="PaxDb" id="2903-EOD14746"/>
<dbReference type="InterPro" id="IPR016163">
    <property type="entry name" value="Ald_DH_C"/>
</dbReference>
<dbReference type="EnsemblProtists" id="EOD14746">
    <property type="protein sequence ID" value="EOD14746"/>
    <property type="gene ID" value="EMIHUDRAFT_432606"/>
</dbReference>
<proteinExistence type="predicted"/>
<keyword evidence="3" id="KW-1185">Reference proteome</keyword>
<dbReference type="CDD" id="cd07122">
    <property type="entry name" value="ALDH_F20_ACDH"/>
    <property type="match status" value="1"/>
</dbReference>
<dbReference type="Pfam" id="PF00171">
    <property type="entry name" value="Aldedh"/>
    <property type="match status" value="1"/>
</dbReference>
<evidence type="ECO:0000313" key="3">
    <source>
        <dbReference type="Proteomes" id="UP000013827"/>
    </source>
</evidence>
<dbReference type="AlphaFoldDB" id="A0A0D3IU11"/>
<accession>A0A0D3IU11</accession>
<organism evidence="2 3">
    <name type="scientific">Emiliania huxleyi (strain CCMP1516)</name>
    <dbReference type="NCBI Taxonomy" id="280463"/>
    <lineage>
        <taxon>Eukaryota</taxon>
        <taxon>Haptista</taxon>
        <taxon>Haptophyta</taxon>
        <taxon>Prymnesiophyceae</taxon>
        <taxon>Isochrysidales</taxon>
        <taxon>Noelaerhabdaceae</taxon>
        <taxon>Emiliania</taxon>
    </lineage>
</organism>
<dbReference type="eggNOG" id="ENOG502S66U">
    <property type="taxonomic scope" value="Eukaryota"/>
</dbReference>
<sequence length="509" mass="53677">MLSLPSRAARSLAARSSARWLATAAAAPPLSADAQEVAALVARSRAAQAQIADYSQQQVDDLITAMVWSIAQEDVAKRIAQHTVDETQLGNYDGKYLKIFRKTRAALMDIIDDKSVGVIEELPERGVVKIAKPVGVIGALSPSTNPEATPVIKSIAAVKGRNSIIIAPHPRAQKTNALIVELMRGALVRMGAPADLVIGIDNPSVAKTNDLMQQADRVLATGGGAMVKAAYSSGTPALGVGAGNAVVTVDESADLDDAADKIALSKTLDLAASCSSDNSVVLVGSTYEPMIAKLQARGGVVLRGAEKAKLQAALWKDGHLNSKLVAQSADNIARIAGFEVPDGARFFIVPEDGYGPAHPFSGEKMTVTMALYHAPDMDAAIALTNGIQAYQGQGHSCGIYSTNDEHILRLALETKTSRVLVNQPQAASNSGNLWNGLRQTFSLGCGSWGGTSISHNITWQDLVNTTYLSRPLAVPKELTADEDLFGRVKDKFGIEQTSERLIAAAAPAR</sequence>
<reference evidence="2" key="2">
    <citation type="submission" date="2024-10" db="UniProtKB">
        <authorList>
            <consortium name="EnsemblProtists"/>
        </authorList>
    </citation>
    <scope>IDENTIFICATION</scope>
</reference>